<protein>
    <recommendedName>
        <fullName evidence="3">DGQHR domain protein</fullName>
    </recommendedName>
</protein>
<dbReference type="AlphaFoldDB" id="A0A7W8EAX2"/>
<dbReference type="EMBL" id="JACHIO010000008">
    <property type="protein sequence ID" value="MBB5063935.1"/>
    <property type="molecule type" value="Genomic_DNA"/>
</dbReference>
<reference evidence="1 2" key="1">
    <citation type="submission" date="2020-08" db="EMBL/GenBank/DDBJ databases">
        <title>Genomic Encyclopedia of Type Strains, Phase IV (KMG-V): Genome sequencing to study the core and pangenomes of soil and plant-associated prokaryotes.</title>
        <authorList>
            <person name="Whitman W."/>
        </authorList>
    </citation>
    <scope>NUCLEOTIDE SEQUENCE [LARGE SCALE GENOMIC DNA]</scope>
    <source>
        <strain evidence="1 2">X5P3</strain>
    </source>
</reference>
<evidence type="ECO:0000313" key="2">
    <source>
        <dbReference type="Proteomes" id="UP000584867"/>
    </source>
</evidence>
<dbReference type="RefSeq" id="WP_184255467.1">
    <property type="nucleotide sequence ID" value="NZ_JACHIO010000008.1"/>
</dbReference>
<gene>
    <name evidence="1" type="ORF">HDF15_002283</name>
</gene>
<evidence type="ECO:0000313" key="1">
    <source>
        <dbReference type="EMBL" id="MBB5063935.1"/>
    </source>
</evidence>
<sequence length="415" mass="45916">MASTIKGIPVYSVRGKFGHHLQTFTAQLTTADVLGVLGHDPRSSNWKNLPVELRAIYDNTQRKTKSDRSAGTGEYIQHRFDNSKLPGAFPAICIGLTESIEFTPFKDSYGEETAAGTSWVSMASTRILLDGLARVTGALEQPKSADLENLFLFPTVLYAPAPGKTLTIEQLGQLFFDFNALQTTVASAMALALDQSDVYIQLANKLGEMHFFESHGGVERRKASLGKKSTAFTTQQSLVRTVRGAMEGRSFQESDSARVETPNLTWANFETRADELHTYFLTLGQHLGPKLKDRDSLLYTSPGLQVLGLLFNDLTFRATLTPVDRTYFIERIGQIDWSRHNPDWLNLLGQQEIDEAGNVVRDAQGRPRIALGKAGANTIRSLMKYIREKTELSKVLADTETAADIATQLELAPEL</sequence>
<evidence type="ECO:0008006" key="3">
    <source>
        <dbReference type="Google" id="ProtNLM"/>
    </source>
</evidence>
<dbReference type="Pfam" id="PF14072">
    <property type="entry name" value="DndB"/>
    <property type="match status" value="1"/>
</dbReference>
<organism evidence="1 2">
    <name type="scientific">Granulicella mallensis</name>
    <dbReference type="NCBI Taxonomy" id="940614"/>
    <lineage>
        <taxon>Bacteria</taxon>
        <taxon>Pseudomonadati</taxon>
        <taxon>Acidobacteriota</taxon>
        <taxon>Terriglobia</taxon>
        <taxon>Terriglobales</taxon>
        <taxon>Acidobacteriaceae</taxon>
        <taxon>Granulicella</taxon>
    </lineage>
</organism>
<name>A0A7W8EAX2_9BACT</name>
<dbReference type="Proteomes" id="UP000584867">
    <property type="component" value="Unassembled WGS sequence"/>
</dbReference>
<proteinExistence type="predicted"/>
<accession>A0A7W8EAX2</accession>
<dbReference type="InterPro" id="IPR017642">
    <property type="entry name" value="DNA_S_mod_DndB"/>
</dbReference>
<comment type="caution">
    <text evidence="1">The sequence shown here is derived from an EMBL/GenBank/DDBJ whole genome shotgun (WGS) entry which is preliminary data.</text>
</comment>